<gene>
    <name evidence="1" type="ORF">KTC_28370</name>
</gene>
<dbReference type="AlphaFoldDB" id="A0A455SK20"/>
<name>A0A455SK20_9CHLR</name>
<dbReference type="EMBL" id="AP019376">
    <property type="protein sequence ID" value="BBH88086.1"/>
    <property type="molecule type" value="Genomic_DNA"/>
</dbReference>
<evidence type="ECO:0008006" key="2">
    <source>
        <dbReference type="Google" id="ProtNLM"/>
    </source>
</evidence>
<dbReference type="SUPFAM" id="SSF52172">
    <property type="entry name" value="CheY-like"/>
    <property type="match status" value="1"/>
</dbReference>
<proteinExistence type="predicted"/>
<reference evidence="1" key="1">
    <citation type="submission" date="2018-12" db="EMBL/GenBank/DDBJ databases">
        <title>Novel natural products biosynthetic potential of the class Ktedonobacteria.</title>
        <authorList>
            <person name="Zheng Y."/>
            <person name="Saitou A."/>
            <person name="Wang C.M."/>
            <person name="Toyoda A."/>
            <person name="Minakuchi Y."/>
            <person name="Sekiguchi Y."/>
            <person name="Ueda K."/>
            <person name="Takano H."/>
            <person name="Sakai Y."/>
            <person name="Yokota A."/>
            <person name="Yabe S."/>
        </authorList>
    </citation>
    <scope>NUCLEOTIDE SEQUENCE</scope>
    <source>
        <strain evidence="1">COM3</strain>
    </source>
</reference>
<accession>A0A455SK20</accession>
<dbReference type="InterPro" id="IPR011006">
    <property type="entry name" value="CheY-like_superfamily"/>
</dbReference>
<evidence type="ECO:0000313" key="1">
    <source>
        <dbReference type="EMBL" id="BBH88086.1"/>
    </source>
</evidence>
<sequence length="128" mass="14362">MIVDSSDIFRIGLKAILHADDSDTEIYEATTYKEFEDNSFHNNIDVLVINQTLIQDFERLPGAEIVVVAENPDLFILTSSFLHGAKCYLLKSSTSTLFKAAVKLSEPDFFIDPSLQAWAARNLRCSCL</sequence>
<protein>
    <recommendedName>
        <fullName evidence="2">Response regulatory domain-containing protein</fullName>
    </recommendedName>
</protein>
<organism evidence="1">
    <name type="scientific">Thermosporothrix sp. COM3</name>
    <dbReference type="NCBI Taxonomy" id="2490863"/>
    <lineage>
        <taxon>Bacteria</taxon>
        <taxon>Bacillati</taxon>
        <taxon>Chloroflexota</taxon>
        <taxon>Ktedonobacteria</taxon>
        <taxon>Ktedonobacterales</taxon>
        <taxon>Thermosporotrichaceae</taxon>
        <taxon>Thermosporothrix</taxon>
    </lineage>
</organism>